<dbReference type="EMBL" id="JASNWA010000006">
    <property type="protein sequence ID" value="KAK3175300.1"/>
    <property type="molecule type" value="Genomic_DNA"/>
</dbReference>
<evidence type="ECO:0000313" key="2">
    <source>
        <dbReference type="Proteomes" id="UP001276659"/>
    </source>
</evidence>
<evidence type="ECO:0000313" key="1">
    <source>
        <dbReference type="EMBL" id="KAK3175300.1"/>
    </source>
</evidence>
<gene>
    <name evidence="1" type="ORF">OEA41_002547</name>
</gene>
<protein>
    <submittedName>
        <fullName evidence="1">Uncharacterized protein</fullName>
    </submittedName>
</protein>
<keyword evidence="2" id="KW-1185">Reference proteome</keyword>
<reference evidence="1" key="1">
    <citation type="submission" date="2022-11" db="EMBL/GenBank/DDBJ databases">
        <title>Chromosomal genome sequence assembly and mating type (MAT) locus characterization of the leprose asexual lichenized fungus Lepraria neglecta (Nyl.) Erichsen.</title>
        <authorList>
            <person name="Allen J.L."/>
            <person name="Pfeffer B."/>
        </authorList>
    </citation>
    <scope>NUCLEOTIDE SEQUENCE</scope>
    <source>
        <strain evidence="1">Allen 5258</strain>
    </source>
</reference>
<name>A0AAD9ZBT4_9LECA</name>
<comment type="caution">
    <text evidence="1">The sequence shown here is derived from an EMBL/GenBank/DDBJ whole genome shotgun (WGS) entry which is preliminary data.</text>
</comment>
<dbReference type="Proteomes" id="UP001276659">
    <property type="component" value="Unassembled WGS sequence"/>
</dbReference>
<proteinExistence type="predicted"/>
<dbReference type="AlphaFoldDB" id="A0AAD9ZBT4"/>
<accession>A0AAD9ZBT4</accession>
<organism evidence="1 2">
    <name type="scientific">Lepraria neglecta</name>
    <dbReference type="NCBI Taxonomy" id="209136"/>
    <lineage>
        <taxon>Eukaryota</taxon>
        <taxon>Fungi</taxon>
        <taxon>Dikarya</taxon>
        <taxon>Ascomycota</taxon>
        <taxon>Pezizomycotina</taxon>
        <taxon>Lecanoromycetes</taxon>
        <taxon>OSLEUM clade</taxon>
        <taxon>Lecanoromycetidae</taxon>
        <taxon>Lecanorales</taxon>
        <taxon>Lecanorineae</taxon>
        <taxon>Stereocaulaceae</taxon>
        <taxon>Lepraria</taxon>
    </lineage>
</organism>
<sequence length="171" mass="19534">MWVGIKHQREYKVISDRPSALTKLEISVDSDNGNLKLKEDTITTANIDIGGLVSAFYWKDAVYFCAWGQGEDELVVFNLKDRVCKKAVMGTPHSKIAEGDAGYRPQLLFGDERYLIRMNRRGMSVWCFDKNFPLVKEDVDYKEILSGQHKLIDQKNDQLLDLTSSTGLRLE</sequence>